<reference evidence="7 8" key="1">
    <citation type="submission" date="2017-08" db="EMBL/GenBank/DDBJ databases">
        <title>Burning lignite coal seam in the remote Altai Mountains harbors a hydrogen-driven thermophilic microbial community.</title>
        <authorList>
            <person name="Kadnikov V.V."/>
            <person name="Mardanov A.V."/>
            <person name="Ivasenko D."/>
            <person name="Beletsky A.V."/>
            <person name="Karnachuk O.V."/>
            <person name="Ravin N.V."/>
        </authorList>
    </citation>
    <scope>NUCLEOTIDE SEQUENCE [LARGE SCALE GENOMIC DNA]</scope>
    <source>
        <strain evidence="7">AL31</strain>
    </source>
</reference>
<feature type="domain" description="4Fe-4S ferredoxin-type" evidence="6">
    <location>
        <begin position="65"/>
        <end position="94"/>
    </location>
</feature>
<feature type="domain" description="4Fe-4S ferredoxin-type" evidence="6">
    <location>
        <begin position="102"/>
        <end position="131"/>
    </location>
</feature>
<dbReference type="SUPFAM" id="SSF54862">
    <property type="entry name" value="4Fe-4S ferredoxins"/>
    <property type="match status" value="1"/>
</dbReference>
<evidence type="ECO:0000256" key="1">
    <source>
        <dbReference type="ARBA" id="ARBA00022485"/>
    </source>
</evidence>
<dbReference type="PANTHER" id="PTHR43687:SF4">
    <property type="entry name" value="BLR5484 PROTEIN"/>
    <property type="match status" value="1"/>
</dbReference>
<dbReference type="PROSITE" id="PS51379">
    <property type="entry name" value="4FE4S_FER_2"/>
    <property type="match status" value="2"/>
</dbReference>
<organism evidence="7 8">
    <name type="scientific">Brockia lithotrophica</name>
    <dbReference type="NCBI Taxonomy" id="933949"/>
    <lineage>
        <taxon>Bacteria</taxon>
        <taxon>Bacillati</taxon>
        <taxon>Bacillota</taxon>
        <taxon>Bacilli</taxon>
        <taxon>Bacillales</taxon>
        <taxon>Bacillales Family X. Incertae Sedis</taxon>
        <taxon>Brockia</taxon>
    </lineage>
</organism>
<keyword evidence="1" id="KW-0004">4Fe-4S</keyword>
<evidence type="ECO:0000259" key="6">
    <source>
        <dbReference type="PROSITE" id="PS51379"/>
    </source>
</evidence>
<dbReference type="AlphaFoldDB" id="A0A2T5G6C1"/>
<evidence type="ECO:0000256" key="4">
    <source>
        <dbReference type="ARBA" id="ARBA00023014"/>
    </source>
</evidence>
<dbReference type="Pfam" id="PF12838">
    <property type="entry name" value="Fer4_7"/>
    <property type="match status" value="1"/>
</dbReference>
<sequence length="137" mass="14952">MCRTPPSKEKYATIPPKRIPASRTPTPGECDAGGTLLGVEYGDVRRFQNGRREGAEIVGKARPRFTVYVDVERCKGCGLCVNACPHDSLVLSEGYNAKGYHPAEFVNPEACKGCAFCAYMCPDVVLTIVREEVPLRA</sequence>
<evidence type="ECO:0000256" key="5">
    <source>
        <dbReference type="SAM" id="MobiDB-lite"/>
    </source>
</evidence>
<feature type="region of interest" description="Disordered" evidence="5">
    <location>
        <begin position="1"/>
        <end position="30"/>
    </location>
</feature>
<keyword evidence="3" id="KW-0408">Iron</keyword>
<dbReference type="InterPro" id="IPR050572">
    <property type="entry name" value="Fe-S_Ferredoxin"/>
</dbReference>
<proteinExistence type="predicted"/>
<dbReference type="InterPro" id="IPR017896">
    <property type="entry name" value="4Fe4S_Fe-S-bd"/>
</dbReference>
<dbReference type="Gene3D" id="3.30.70.20">
    <property type="match status" value="1"/>
</dbReference>
<comment type="caution">
    <text evidence="7">The sequence shown here is derived from an EMBL/GenBank/DDBJ whole genome shotgun (WGS) entry which is preliminary data.</text>
</comment>
<evidence type="ECO:0000313" key="8">
    <source>
        <dbReference type="Proteomes" id="UP000244016"/>
    </source>
</evidence>
<feature type="compositionally biased region" description="Basic and acidic residues" evidence="5">
    <location>
        <begin position="1"/>
        <end position="11"/>
    </location>
</feature>
<protein>
    <submittedName>
        <fullName evidence="7">Putative 2-oxoglutarate oxidoreductase, delta subunit</fullName>
    </submittedName>
</protein>
<evidence type="ECO:0000256" key="2">
    <source>
        <dbReference type="ARBA" id="ARBA00022723"/>
    </source>
</evidence>
<dbReference type="GO" id="GO:0046872">
    <property type="term" value="F:metal ion binding"/>
    <property type="evidence" value="ECO:0007669"/>
    <property type="project" value="UniProtKB-KW"/>
</dbReference>
<dbReference type="GO" id="GO:0051539">
    <property type="term" value="F:4 iron, 4 sulfur cluster binding"/>
    <property type="evidence" value="ECO:0007669"/>
    <property type="project" value="UniProtKB-KW"/>
</dbReference>
<keyword evidence="4" id="KW-0411">Iron-sulfur</keyword>
<dbReference type="Proteomes" id="UP000244016">
    <property type="component" value="Unassembled WGS sequence"/>
</dbReference>
<keyword evidence="2" id="KW-0479">Metal-binding</keyword>
<dbReference type="EMBL" id="PEBW01000004">
    <property type="protein sequence ID" value="PTQ51733.1"/>
    <property type="molecule type" value="Genomic_DNA"/>
</dbReference>
<dbReference type="InterPro" id="IPR017900">
    <property type="entry name" value="4Fe4S_Fe_S_CS"/>
</dbReference>
<gene>
    <name evidence="7" type="ORF">BLITH_1371</name>
</gene>
<evidence type="ECO:0000256" key="3">
    <source>
        <dbReference type="ARBA" id="ARBA00023004"/>
    </source>
</evidence>
<dbReference type="PANTHER" id="PTHR43687">
    <property type="entry name" value="ADENYLYLSULFATE REDUCTASE, BETA SUBUNIT"/>
    <property type="match status" value="1"/>
</dbReference>
<accession>A0A2T5G6C1</accession>
<name>A0A2T5G6C1_9BACL</name>
<dbReference type="PROSITE" id="PS00198">
    <property type="entry name" value="4FE4S_FER_1"/>
    <property type="match status" value="2"/>
</dbReference>
<evidence type="ECO:0000313" key="7">
    <source>
        <dbReference type="EMBL" id="PTQ51733.1"/>
    </source>
</evidence>